<name>A0A9N9L4S7_9HELO</name>
<evidence type="ECO:0000313" key="2">
    <source>
        <dbReference type="Proteomes" id="UP000696280"/>
    </source>
</evidence>
<evidence type="ECO:0008006" key="3">
    <source>
        <dbReference type="Google" id="ProtNLM"/>
    </source>
</evidence>
<dbReference type="EMBL" id="CAJVRL010000083">
    <property type="protein sequence ID" value="CAG8958576.1"/>
    <property type="molecule type" value="Genomic_DNA"/>
</dbReference>
<comment type="caution">
    <text evidence="1">The sequence shown here is derived from an EMBL/GenBank/DDBJ whole genome shotgun (WGS) entry which is preliminary data.</text>
</comment>
<protein>
    <recommendedName>
        <fullName evidence="3">BTB domain-containing protein</fullName>
    </recommendedName>
</protein>
<evidence type="ECO:0000313" key="1">
    <source>
        <dbReference type="EMBL" id="CAG8958576.1"/>
    </source>
</evidence>
<dbReference type="AlphaFoldDB" id="A0A9N9L4S7"/>
<organism evidence="1 2">
    <name type="scientific">Hymenoscyphus fraxineus</name>
    <dbReference type="NCBI Taxonomy" id="746836"/>
    <lineage>
        <taxon>Eukaryota</taxon>
        <taxon>Fungi</taxon>
        <taxon>Dikarya</taxon>
        <taxon>Ascomycota</taxon>
        <taxon>Pezizomycotina</taxon>
        <taxon>Leotiomycetes</taxon>
        <taxon>Helotiales</taxon>
        <taxon>Helotiaceae</taxon>
        <taxon>Hymenoscyphus</taxon>
    </lineage>
</organism>
<reference evidence="1" key="1">
    <citation type="submission" date="2021-07" db="EMBL/GenBank/DDBJ databases">
        <authorList>
            <person name="Durling M."/>
        </authorList>
    </citation>
    <scope>NUCLEOTIDE SEQUENCE</scope>
</reference>
<gene>
    <name evidence="1" type="ORF">HYFRA_00009893</name>
</gene>
<sequence>MPTSWAEIIGSKTFQFIVGENVDGQKTIFDVYEEAIAKLSDELRALITRESPGPMGGWVVWKDVSKQTFERFYQFAVIGDYSIPEPQMRKEEEPVPEIENNHAERDVGATEVQADEWPPAEVPYLEEPYPGDEVTQEIVQVPAEVSWGNTFSSHTIAKIKKNKKLSKKRFDYKEPEAISYKEPEALPYPLLAPRTNFLDTCEPADVFLKDHSYSNVLLSHVNLYILADSYTVGDLKNLTLYKLHKTLLTFELDSQSIGDIIDLANHVYSCERIGSGKQALRDLVCRFLVDHTVILTADERFMDLLENGGDFAKDLWKHEVQRKYGQ</sequence>
<accession>A0A9N9L4S7</accession>
<keyword evidence="2" id="KW-1185">Reference proteome</keyword>
<dbReference type="OrthoDB" id="9997739at2759"/>
<dbReference type="Proteomes" id="UP000696280">
    <property type="component" value="Unassembled WGS sequence"/>
</dbReference>
<proteinExistence type="predicted"/>